<gene>
    <name evidence="1" type="ORF">HMPREF0663_10567</name>
</gene>
<comment type="caution">
    <text evidence="1">The sequence shown here is derived from an EMBL/GenBank/DDBJ whole genome shotgun (WGS) entry which is preliminary data.</text>
</comment>
<protein>
    <submittedName>
        <fullName evidence="1">Uncharacterized protein</fullName>
    </submittedName>
</protein>
<evidence type="ECO:0000313" key="1">
    <source>
        <dbReference type="EMBL" id="EFZ38198.1"/>
    </source>
</evidence>
<dbReference type="Proteomes" id="UP000005580">
    <property type="component" value="Unassembled WGS sequence"/>
</dbReference>
<proteinExistence type="predicted"/>
<dbReference type="AlphaFoldDB" id="E7RN67"/>
<dbReference type="EMBL" id="AEPE02000002">
    <property type="protein sequence ID" value="EFZ38198.1"/>
    <property type="molecule type" value="Genomic_DNA"/>
</dbReference>
<sequence>MAKEYTTPTSYVTAKGKTVNVTAPYYVIDDMPLSASQIGSVNASKLSTSTYGTQKGNGVSFYGTLTKQSNGNNG</sequence>
<reference evidence="1" key="1">
    <citation type="submission" date="2011-01" db="EMBL/GenBank/DDBJ databases">
        <authorList>
            <person name="Muzny D."/>
            <person name="Qin X."/>
            <person name="Buhay C."/>
            <person name="Dugan-Rocha S."/>
            <person name="Ding Y."/>
            <person name="Chen G."/>
            <person name="Hawes A."/>
            <person name="Holder M."/>
            <person name="Jhangiani S."/>
            <person name="Johnson A."/>
            <person name="Khan Z."/>
            <person name="Li Z."/>
            <person name="Liu W."/>
            <person name="Liu X."/>
            <person name="Perez L."/>
            <person name="Shen H."/>
            <person name="Wang Q."/>
            <person name="Watt J."/>
            <person name="Xi L."/>
            <person name="Xin Y."/>
            <person name="Zhou J."/>
            <person name="Deng J."/>
            <person name="Jiang H."/>
            <person name="Liu Y."/>
            <person name="Qu J."/>
            <person name="Song X.-Z."/>
            <person name="Zhang L."/>
            <person name="Villasana D."/>
            <person name="Johnson A."/>
            <person name="Liu J."/>
            <person name="Liyanage D."/>
            <person name="Lorensuhewa L."/>
            <person name="Robinson T."/>
            <person name="Song A."/>
            <person name="Song B.-B."/>
            <person name="Dinh H."/>
            <person name="Thornton R."/>
            <person name="Coyle M."/>
            <person name="Francisco L."/>
            <person name="Jackson L."/>
            <person name="Javaid M."/>
            <person name="Korchina V."/>
            <person name="Kovar C."/>
            <person name="Mata R."/>
            <person name="Mathew T."/>
            <person name="Ngo R."/>
            <person name="Nguyen L."/>
            <person name="Nguyen N."/>
            <person name="Okwuonu G."/>
            <person name="Ongeri F."/>
            <person name="Pham C."/>
            <person name="Simmons D."/>
            <person name="Wilczek-Boney K."/>
            <person name="Hale W."/>
            <person name="Jakkamsetti A."/>
            <person name="Pham P."/>
            <person name="Ruth R."/>
            <person name="San Lucas F."/>
            <person name="Warren J."/>
            <person name="Zhang J."/>
            <person name="Zhao Z."/>
            <person name="Zhou C."/>
            <person name="Zhu D."/>
            <person name="Lee S."/>
            <person name="Bess C."/>
            <person name="Blankenburg K."/>
            <person name="Forbes L."/>
            <person name="Fu Q."/>
            <person name="Gubbala S."/>
            <person name="Hirani K."/>
            <person name="Jayaseelan J.C."/>
            <person name="Lara F."/>
            <person name="Munidasa M."/>
            <person name="Palculict T."/>
            <person name="Patil S."/>
            <person name="Pu L.-L."/>
            <person name="Saada N."/>
            <person name="Tang L."/>
            <person name="Weissenberger G."/>
            <person name="Zhu Y."/>
            <person name="Hemphill L."/>
            <person name="Shang Y."/>
            <person name="Youmans B."/>
            <person name="Ayvaz T."/>
            <person name="Ross M."/>
            <person name="Santibanez J."/>
            <person name="Aqrawi P."/>
            <person name="Gross S."/>
            <person name="Joshi V."/>
            <person name="Fowler G."/>
            <person name="Nazareth L."/>
            <person name="Reid J."/>
            <person name="Worley K."/>
            <person name="Petrosino J."/>
            <person name="Highlander S."/>
            <person name="Gibbs R."/>
        </authorList>
    </citation>
    <scope>NUCLEOTIDE SEQUENCE [LARGE SCALE GENOMIC DNA]</scope>
    <source>
        <strain evidence="1">ATCC 33269</strain>
    </source>
</reference>
<keyword evidence="2" id="KW-1185">Reference proteome</keyword>
<accession>E7RN67</accession>
<dbReference type="HOGENOM" id="CLU_2684768_0_0_10"/>
<evidence type="ECO:0000313" key="2">
    <source>
        <dbReference type="Proteomes" id="UP000005580"/>
    </source>
</evidence>
<name>E7RN67_9BACT</name>
<organism evidence="1 2">
    <name type="scientific">Hoylesella oralis ATCC 33269</name>
    <dbReference type="NCBI Taxonomy" id="873533"/>
    <lineage>
        <taxon>Bacteria</taxon>
        <taxon>Pseudomonadati</taxon>
        <taxon>Bacteroidota</taxon>
        <taxon>Bacteroidia</taxon>
        <taxon>Bacteroidales</taxon>
        <taxon>Prevotellaceae</taxon>
        <taxon>Hoylesella</taxon>
    </lineage>
</organism>
<dbReference type="RefSeq" id="WP_004369277.1">
    <property type="nucleotide sequence ID" value="NZ_GL833119.1"/>
</dbReference>
<dbReference type="STRING" id="28134.SAMN05444288_0307"/>